<dbReference type="Gene3D" id="3.30.300.20">
    <property type="match status" value="1"/>
</dbReference>
<keyword evidence="1" id="KW-0560">Oxidoreductase</keyword>
<dbReference type="InterPro" id="IPR052707">
    <property type="entry name" value="OsmC_Ohr_Peroxiredoxin"/>
</dbReference>
<dbReference type="Proteomes" id="UP001371218">
    <property type="component" value="Unassembled WGS sequence"/>
</dbReference>
<dbReference type="RefSeq" id="WP_341428061.1">
    <property type="nucleotide sequence ID" value="NZ_JBBUTG010000018.1"/>
</dbReference>
<gene>
    <name evidence="1" type="ORF">AACH06_22675</name>
</gene>
<dbReference type="PANTHER" id="PTHR42830:SF2">
    <property type="entry name" value="OSMC_OHR FAMILY PROTEIN"/>
    <property type="match status" value="1"/>
</dbReference>
<reference evidence="1 2" key="1">
    <citation type="submission" date="2024-04" db="EMBL/GenBank/DDBJ databases">
        <title>Novel species of the genus Ideonella isolated from streams.</title>
        <authorList>
            <person name="Lu H."/>
        </authorList>
    </citation>
    <scope>NUCLEOTIDE SEQUENCE [LARGE SCALE GENOMIC DNA]</scope>
    <source>
        <strain evidence="1 2">DXS29W</strain>
    </source>
</reference>
<protein>
    <submittedName>
        <fullName evidence="1">OsmC family protein</fullName>
        <ecNumber evidence="1">1.11.1.-</ecNumber>
    </submittedName>
</protein>
<accession>A0ABU9BUI9</accession>
<dbReference type="EMBL" id="JBBUTG010000018">
    <property type="protein sequence ID" value="MEK8033637.1"/>
    <property type="molecule type" value="Genomic_DNA"/>
</dbReference>
<dbReference type="Pfam" id="PF02566">
    <property type="entry name" value="OsmC"/>
    <property type="match status" value="1"/>
</dbReference>
<sequence>MADYTARVLWQRQPDEPFTDQRYHRRHLLRFDGGAEVAGSSSPHSVPLPYSDPSAVDPEEALVAAVSSCHMLWFLSLAARAGFVVDDYRDDATGTMARNGQGRLAITTITLRPAVRFAGEAPDTDTLTRLHHQAHDECYIAHSVTADVRCEPQVA</sequence>
<evidence type="ECO:0000313" key="1">
    <source>
        <dbReference type="EMBL" id="MEK8033637.1"/>
    </source>
</evidence>
<keyword evidence="2" id="KW-1185">Reference proteome</keyword>
<name>A0ABU9BUI9_9BURK</name>
<dbReference type="InterPro" id="IPR003718">
    <property type="entry name" value="OsmC/Ohr_fam"/>
</dbReference>
<dbReference type="EC" id="1.11.1.-" evidence="1"/>
<evidence type="ECO:0000313" key="2">
    <source>
        <dbReference type="Proteomes" id="UP001371218"/>
    </source>
</evidence>
<comment type="caution">
    <text evidence="1">The sequence shown here is derived from an EMBL/GenBank/DDBJ whole genome shotgun (WGS) entry which is preliminary data.</text>
</comment>
<dbReference type="SUPFAM" id="SSF82784">
    <property type="entry name" value="OsmC-like"/>
    <property type="match status" value="1"/>
</dbReference>
<dbReference type="PANTHER" id="PTHR42830">
    <property type="entry name" value="OSMOTICALLY INDUCIBLE FAMILY PROTEIN"/>
    <property type="match status" value="1"/>
</dbReference>
<organism evidence="1 2">
    <name type="scientific">Ideonella lacteola</name>
    <dbReference type="NCBI Taxonomy" id="2984193"/>
    <lineage>
        <taxon>Bacteria</taxon>
        <taxon>Pseudomonadati</taxon>
        <taxon>Pseudomonadota</taxon>
        <taxon>Betaproteobacteria</taxon>
        <taxon>Burkholderiales</taxon>
        <taxon>Sphaerotilaceae</taxon>
        <taxon>Ideonella</taxon>
    </lineage>
</organism>
<dbReference type="GO" id="GO:0004601">
    <property type="term" value="F:peroxidase activity"/>
    <property type="evidence" value="ECO:0007669"/>
    <property type="project" value="UniProtKB-KW"/>
</dbReference>
<keyword evidence="1" id="KW-0575">Peroxidase</keyword>
<proteinExistence type="predicted"/>
<dbReference type="InterPro" id="IPR015946">
    <property type="entry name" value="KH_dom-like_a/b"/>
</dbReference>
<dbReference type="InterPro" id="IPR036102">
    <property type="entry name" value="OsmC/Ohrsf"/>
</dbReference>